<reference evidence="1 2" key="1">
    <citation type="submission" date="2020-07" db="EMBL/GenBank/DDBJ databases">
        <title>Whole genome sequence of Sphingobium yanoikuyae A3.</title>
        <authorList>
            <person name="Han S.-S."/>
        </authorList>
    </citation>
    <scope>NUCLEOTIDE SEQUENCE [LARGE SCALE GENOMIC DNA]</scope>
    <source>
        <strain evidence="1 2">A3</strain>
    </source>
</reference>
<protein>
    <submittedName>
        <fullName evidence="1">Uncharacterized protein</fullName>
    </submittedName>
</protein>
<dbReference type="Proteomes" id="UP000515377">
    <property type="component" value="Chromosome"/>
</dbReference>
<name>A0A9X7UEC3_SPHYA</name>
<evidence type="ECO:0000313" key="1">
    <source>
        <dbReference type="EMBL" id="QNG48515.1"/>
    </source>
</evidence>
<accession>A0A9X7UEC3</accession>
<proteinExistence type="predicted"/>
<dbReference type="EMBL" id="CP060122">
    <property type="protein sequence ID" value="QNG48515.1"/>
    <property type="molecule type" value="Genomic_DNA"/>
</dbReference>
<evidence type="ECO:0000313" key="2">
    <source>
        <dbReference type="Proteomes" id="UP000515377"/>
    </source>
</evidence>
<dbReference type="AlphaFoldDB" id="A0A9X7UEC3"/>
<organism evidence="1 2">
    <name type="scientific">Sphingobium yanoikuyae</name>
    <name type="common">Sphingomonas yanoikuyae</name>
    <dbReference type="NCBI Taxonomy" id="13690"/>
    <lineage>
        <taxon>Bacteria</taxon>
        <taxon>Pseudomonadati</taxon>
        <taxon>Pseudomonadota</taxon>
        <taxon>Alphaproteobacteria</taxon>
        <taxon>Sphingomonadales</taxon>
        <taxon>Sphingomonadaceae</taxon>
        <taxon>Sphingobium</taxon>
    </lineage>
</organism>
<gene>
    <name evidence="1" type="ORF">H3V42_13890</name>
</gene>
<sequence>MHYPAHINAMWLACDRGGQVAVMLAGGKGPLPSGIRASHDFDSMERMLLGLPVIGDAMLTAIGRQSVIFFELCRRGLFVYHWPDADCVGQIGRRSYGLIYLPGAQLAIGNLPSRARASIYRAGVAFGSSFVLRMMRSTISTLLIGRVHGSEPN</sequence>